<reference evidence="1" key="2">
    <citation type="journal article" date="2024" name="Plant">
        <title>Genomic evolution and insights into agronomic trait innovations of Sesamum species.</title>
        <authorList>
            <person name="Miao H."/>
            <person name="Wang L."/>
            <person name="Qu L."/>
            <person name="Liu H."/>
            <person name="Sun Y."/>
            <person name="Le M."/>
            <person name="Wang Q."/>
            <person name="Wei S."/>
            <person name="Zheng Y."/>
            <person name="Lin W."/>
            <person name="Duan Y."/>
            <person name="Cao H."/>
            <person name="Xiong S."/>
            <person name="Wang X."/>
            <person name="Wei L."/>
            <person name="Li C."/>
            <person name="Ma Q."/>
            <person name="Ju M."/>
            <person name="Zhao R."/>
            <person name="Li G."/>
            <person name="Mu C."/>
            <person name="Tian Q."/>
            <person name="Mei H."/>
            <person name="Zhang T."/>
            <person name="Gao T."/>
            <person name="Zhang H."/>
        </authorList>
    </citation>
    <scope>NUCLEOTIDE SEQUENCE</scope>
    <source>
        <strain evidence="1">3651</strain>
    </source>
</reference>
<proteinExistence type="predicted"/>
<organism evidence="1 2">
    <name type="scientific">Sesamum alatum</name>
    <dbReference type="NCBI Taxonomy" id="300844"/>
    <lineage>
        <taxon>Eukaryota</taxon>
        <taxon>Viridiplantae</taxon>
        <taxon>Streptophyta</taxon>
        <taxon>Embryophyta</taxon>
        <taxon>Tracheophyta</taxon>
        <taxon>Spermatophyta</taxon>
        <taxon>Magnoliopsida</taxon>
        <taxon>eudicotyledons</taxon>
        <taxon>Gunneridae</taxon>
        <taxon>Pentapetalae</taxon>
        <taxon>asterids</taxon>
        <taxon>lamiids</taxon>
        <taxon>Lamiales</taxon>
        <taxon>Pedaliaceae</taxon>
        <taxon>Sesamum</taxon>
    </lineage>
</organism>
<gene>
    <name evidence="1" type="ORF">Salat_0102200</name>
</gene>
<evidence type="ECO:0000313" key="2">
    <source>
        <dbReference type="Proteomes" id="UP001293254"/>
    </source>
</evidence>
<sequence>MKFPKADAALKLLGLLGKKKNTVENENDGQIVNNDSGDVDGNGCCRATGDSSNGLDCAAEVLEEDKPDETDAVDELRPPKKTKCSIDETRSVLVNDEGHKQNEPETCVENIVEDNDKCLKLHPREKKLIDFREKLLSCSPNGQ</sequence>
<keyword evidence="2" id="KW-1185">Reference proteome</keyword>
<name>A0AAE1YWT7_9LAMI</name>
<dbReference type="EMBL" id="JACGWO010000001">
    <property type="protein sequence ID" value="KAK4437682.1"/>
    <property type="molecule type" value="Genomic_DNA"/>
</dbReference>
<dbReference type="Proteomes" id="UP001293254">
    <property type="component" value="Unassembled WGS sequence"/>
</dbReference>
<accession>A0AAE1YWT7</accession>
<dbReference type="AlphaFoldDB" id="A0AAE1YWT7"/>
<evidence type="ECO:0000313" key="1">
    <source>
        <dbReference type="EMBL" id="KAK4437682.1"/>
    </source>
</evidence>
<reference evidence="1" key="1">
    <citation type="submission" date="2020-06" db="EMBL/GenBank/DDBJ databases">
        <authorList>
            <person name="Li T."/>
            <person name="Hu X."/>
            <person name="Zhang T."/>
            <person name="Song X."/>
            <person name="Zhang H."/>
            <person name="Dai N."/>
            <person name="Sheng W."/>
            <person name="Hou X."/>
            <person name="Wei L."/>
        </authorList>
    </citation>
    <scope>NUCLEOTIDE SEQUENCE</scope>
    <source>
        <strain evidence="1">3651</strain>
        <tissue evidence="1">Leaf</tissue>
    </source>
</reference>
<protein>
    <submittedName>
        <fullName evidence="1">Uncharacterized protein</fullName>
    </submittedName>
</protein>
<comment type="caution">
    <text evidence="1">The sequence shown here is derived from an EMBL/GenBank/DDBJ whole genome shotgun (WGS) entry which is preliminary data.</text>
</comment>